<dbReference type="HOGENOM" id="CLU_011666_0_0_1"/>
<feature type="domain" description="Tr-type G" evidence="1">
    <location>
        <begin position="14"/>
        <end position="209"/>
    </location>
</feature>
<name>I3EEY2_NEMP3</name>
<keyword evidence="3" id="KW-1185">Reference proteome</keyword>
<dbReference type="SUPFAM" id="SSF52540">
    <property type="entry name" value="P-loop containing nucleoside triphosphate hydrolases"/>
    <property type="match status" value="1"/>
</dbReference>
<dbReference type="PRINTS" id="PR00315">
    <property type="entry name" value="ELONGATNFCT"/>
</dbReference>
<evidence type="ECO:0000313" key="3">
    <source>
        <dbReference type="Proteomes" id="UP000002872"/>
    </source>
</evidence>
<dbReference type="AlphaFoldDB" id="I3EEY2"/>
<dbReference type="GO" id="GO:0003746">
    <property type="term" value="F:translation elongation factor activity"/>
    <property type="evidence" value="ECO:0007669"/>
    <property type="project" value="TreeGrafter"/>
</dbReference>
<dbReference type="PROSITE" id="PS51722">
    <property type="entry name" value="G_TR_2"/>
    <property type="match status" value="1"/>
</dbReference>
<organism evidence="2 3">
    <name type="scientific">Nematocida parisii (strain ERTm3)</name>
    <name type="common">Nematode killer fungus</name>
    <dbReference type="NCBI Taxonomy" id="935791"/>
    <lineage>
        <taxon>Eukaryota</taxon>
        <taxon>Fungi</taxon>
        <taxon>Fungi incertae sedis</taxon>
        <taxon>Microsporidia</taxon>
        <taxon>Nematocida</taxon>
    </lineage>
</organism>
<proteinExistence type="predicted"/>
<dbReference type="STRING" id="935791.I3EEY2"/>
<accession>I3EEY2</accession>
<sequence length="701" mass="78171">METTVPDKLNKKDQREYVINLIAHVNHGKTTVMDNVLEYLGVISKSMAGEARLLDSRKDELEREMTMKLSPVSLFVGGAKITFLDTPGHLEFKSLTESTFIISDISLVIVDVMKGVTERLRQLVRNSSDNRCAPLILINKIDSLFKLGSSGDEIEHRVSTIIQNLREVVSVPIDWDLGNIIIGSAKDNWSIGYRSIANRIVGKDVGKLTMKKALRIVRTVYAQRSAELLKLSERVKRKVNPGLKDRIQPKDIVSHEFGFFSALHASIVSIQPADLVGEDISANETSLAESDVYSMYNQIYHKESTKWISSGRSTVLAVICSNTLVEGTITAIGRTLHGQSLSVGDSVMVVESTGISECKIENLIYFTKTFDNIEVAEGLVGIQGLGCKKKGIICASGGDPEEAKKQLNQLKWPIFTPLFTDVITPAAECYSSVIERLTRLSRCEPGLFLSAKQGKIIVRSDGVLQMDKIKTDLEGLNFTTEDQSEVYQETVTKGYGVVKTQADNEHKNYAIYLSCAEDSLEEEMERNGYRRLFGRECYVKYPENAPHMLKMSISALLQNGPFLQEQCNKIAVEAVPTEDLPTGTLSQIYLESNPRLLTNHTILYVSVPSVYAKATNTTLVKCASHILSTNVEESTICFEVRIPVAEIKQLTNVLRTQTKGEADILPTQTLYYTTPDKIEHEQALTLALRERKGLFRKERIE</sequence>
<dbReference type="Gene3D" id="3.30.70.240">
    <property type="match status" value="1"/>
</dbReference>
<reference evidence="2" key="1">
    <citation type="submission" date="2011-01" db="EMBL/GenBank/DDBJ databases">
        <title>The Genome Sequence of Nematocida parisii strain ERTm3.</title>
        <authorList>
            <consortium name="The Broad Institute Genome Sequencing Platform"/>
            <consortium name="The Broad Institute Genome Sequencing Center for Infectious Disease"/>
            <person name="Cuomo C."/>
            <person name="Troemel E."/>
            <person name="Young S.K."/>
            <person name="Zeng Q."/>
            <person name="Gargeya S."/>
            <person name="Fitzgerald M."/>
            <person name="Haas B."/>
            <person name="Abouelleil A."/>
            <person name="Alvarado L."/>
            <person name="Arachchi H.M."/>
            <person name="Berlin A."/>
            <person name="Chapman S.B."/>
            <person name="Gearin G."/>
            <person name="Goldberg J."/>
            <person name="Griggs A."/>
            <person name="Gujja S."/>
            <person name="Hansen M."/>
            <person name="Heiman D."/>
            <person name="Howarth C."/>
            <person name="Larimer J."/>
            <person name="Lui A."/>
            <person name="MacDonald P.J.P."/>
            <person name="McCowen C."/>
            <person name="Montmayeur A."/>
            <person name="Murphy C."/>
            <person name="Neiman D."/>
            <person name="Pearson M."/>
            <person name="Priest M."/>
            <person name="Roberts A."/>
            <person name="Saif S."/>
            <person name="Shea T."/>
            <person name="Sisk P."/>
            <person name="Stolte C."/>
            <person name="Sykes S."/>
            <person name="Wortman J."/>
            <person name="Nusbaum C."/>
            <person name="Birren B."/>
        </authorList>
    </citation>
    <scope>NUCLEOTIDE SEQUENCE</scope>
    <source>
        <strain evidence="2">ERTm3</strain>
    </source>
</reference>
<dbReference type="InParanoid" id="I3EEY2"/>
<dbReference type="GO" id="GO:0005829">
    <property type="term" value="C:cytosol"/>
    <property type="evidence" value="ECO:0007669"/>
    <property type="project" value="TreeGrafter"/>
</dbReference>
<dbReference type="InterPro" id="IPR000795">
    <property type="entry name" value="T_Tr_GTP-bd_dom"/>
</dbReference>
<dbReference type="GO" id="GO:0003924">
    <property type="term" value="F:GTPase activity"/>
    <property type="evidence" value="ECO:0007669"/>
    <property type="project" value="InterPro"/>
</dbReference>
<dbReference type="GO" id="GO:0005525">
    <property type="term" value="F:GTP binding"/>
    <property type="evidence" value="ECO:0007669"/>
    <property type="project" value="InterPro"/>
</dbReference>
<dbReference type="PANTHER" id="PTHR42908:SF3">
    <property type="entry name" value="ELONGATION FACTOR-LIKE GTPASE 1"/>
    <property type="match status" value="1"/>
</dbReference>
<gene>
    <name evidence="2" type="ORF">NEQG_01851</name>
</gene>
<dbReference type="Pfam" id="PF00009">
    <property type="entry name" value="GTP_EFTU"/>
    <property type="match status" value="1"/>
</dbReference>
<dbReference type="InterPro" id="IPR027417">
    <property type="entry name" value="P-loop_NTPase"/>
</dbReference>
<dbReference type="EMBL" id="GL870880">
    <property type="protein sequence ID" value="EIJ87779.1"/>
    <property type="molecule type" value="Genomic_DNA"/>
</dbReference>
<evidence type="ECO:0000259" key="1">
    <source>
        <dbReference type="PROSITE" id="PS51722"/>
    </source>
</evidence>
<dbReference type="Proteomes" id="UP000002872">
    <property type="component" value="Unassembled WGS sequence"/>
</dbReference>
<protein>
    <recommendedName>
        <fullName evidence="1">Tr-type G domain-containing protein</fullName>
    </recommendedName>
</protein>
<dbReference type="OrthoDB" id="364892at2759"/>
<evidence type="ECO:0000313" key="2">
    <source>
        <dbReference type="EMBL" id="EIJ87779.1"/>
    </source>
</evidence>
<dbReference type="PANTHER" id="PTHR42908">
    <property type="entry name" value="TRANSLATION ELONGATION FACTOR-RELATED"/>
    <property type="match status" value="1"/>
</dbReference>
<dbReference type="GO" id="GO:1990904">
    <property type="term" value="C:ribonucleoprotein complex"/>
    <property type="evidence" value="ECO:0007669"/>
    <property type="project" value="TreeGrafter"/>
</dbReference>
<dbReference type="VEuPathDB" id="MicrosporidiaDB:NEQG_01851"/>
<dbReference type="Gene3D" id="3.40.50.300">
    <property type="entry name" value="P-loop containing nucleotide triphosphate hydrolases"/>
    <property type="match status" value="1"/>
</dbReference>
<dbReference type="OMA" id="HEFGFFS"/>